<accession>A0A401URM6</accession>
<evidence type="ECO:0000313" key="2">
    <source>
        <dbReference type="EMBL" id="GCD12170.1"/>
    </source>
</evidence>
<proteinExistence type="predicted"/>
<organism evidence="2 3">
    <name type="scientific">Clostridium tagluense</name>
    <dbReference type="NCBI Taxonomy" id="360422"/>
    <lineage>
        <taxon>Bacteria</taxon>
        <taxon>Bacillati</taxon>
        <taxon>Bacillota</taxon>
        <taxon>Clostridia</taxon>
        <taxon>Eubacteriales</taxon>
        <taxon>Clostridiaceae</taxon>
        <taxon>Clostridium</taxon>
    </lineage>
</organism>
<gene>
    <name evidence="2" type="ORF">Ctaglu_37930</name>
</gene>
<keyword evidence="1" id="KW-0812">Transmembrane</keyword>
<dbReference type="EMBL" id="BHYK01000028">
    <property type="protein sequence ID" value="GCD12170.1"/>
    <property type="molecule type" value="Genomic_DNA"/>
</dbReference>
<keyword evidence="1" id="KW-1133">Transmembrane helix</keyword>
<sequence length="51" mass="5956">MTRYNNSFINILSYSFSGVSIFGLINDEENSVKLILDRSILENTFNNYLFK</sequence>
<reference evidence="2 3" key="1">
    <citation type="submission" date="2018-11" db="EMBL/GenBank/DDBJ databases">
        <title>Genome sequencing and assembly of Clostridium tagluense strain A121.</title>
        <authorList>
            <person name="Murakami T."/>
            <person name="Segawa T."/>
            <person name="Shcherbakova V.A."/>
            <person name="Mori H."/>
            <person name="Yoshimura Y."/>
        </authorList>
    </citation>
    <scope>NUCLEOTIDE SEQUENCE [LARGE SCALE GENOMIC DNA]</scope>
    <source>
        <strain evidence="2 3">A121</strain>
    </source>
</reference>
<evidence type="ECO:0000256" key="1">
    <source>
        <dbReference type="SAM" id="Phobius"/>
    </source>
</evidence>
<comment type="caution">
    <text evidence="2">The sequence shown here is derived from an EMBL/GenBank/DDBJ whole genome shotgun (WGS) entry which is preliminary data.</text>
</comment>
<dbReference type="AlphaFoldDB" id="A0A401URM6"/>
<evidence type="ECO:0000313" key="3">
    <source>
        <dbReference type="Proteomes" id="UP000287872"/>
    </source>
</evidence>
<keyword evidence="1" id="KW-0472">Membrane</keyword>
<name>A0A401URM6_9CLOT</name>
<dbReference type="Proteomes" id="UP000287872">
    <property type="component" value="Unassembled WGS sequence"/>
</dbReference>
<feature type="transmembrane region" description="Helical" evidence="1">
    <location>
        <begin position="7"/>
        <end position="25"/>
    </location>
</feature>
<protein>
    <submittedName>
        <fullName evidence="2">Uncharacterized protein</fullName>
    </submittedName>
</protein>
<keyword evidence="3" id="KW-1185">Reference proteome</keyword>